<keyword evidence="2" id="KW-1185">Reference proteome</keyword>
<dbReference type="EMBL" id="CM046129">
    <property type="protein sequence ID" value="KAI8433591.1"/>
    <property type="molecule type" value="Genomic_DNA"/>
</dbReference>
<evidence type="ECO:0000313" key="2">
    <source>
        <dbReference type="Proteomes" id="UP001064048"/>
    </source>
</evidence>
<organism evidence="1 2">
    <name type="scientific">Choristoneura fumiferana</name>
    <name type="common">Spruce budworm moth</name>
    <name type="synonym">Archips fumiferana</name>
    <dbReference type="NCBI Taxonomy" id="7141"/>
    <lineage>
        <taxon>Eukaryota</taxon>
        <taxon>Metazoa</taxon>
        <taxon>Ecdysozoa</taxon>
        <taxon>Arthropoda</taxon>
        <taxon>Hexapoda</taxon>
        <taxon>Insecta</taxon>
        <taxon>Pterygota</taxon>
        <taxon>Neoptera</taxon>
        <taxon>Endopterygota</taxon>
        <taxon>Lepidoptera</taxon>
        <taxon>Glossata</taxon>
        <taxon>Ditrysia</taxon>
        <taxon>Tortricoidea</taxon>
        <taxon>Tortricidae</taxon>
        <taxon>Tortricinae</taxon>
        <taxon>Choristoneura</taxon>
    </lineage>
</organism>
<protein>
    <submittedName>
        <fullName evidence="1">Uncharacterized protein</fullName>
    </submittedName>
</protein>
<comment type="caution">
    <text evidence="1">The sequence shown here is derived from an EMBL/GenBank/DDBJ whole genome shotgun (WGS) entry which is preliminary data.</text>
</comment>
<gene>
    <name evidence="1" type="ORF">MSG28_015612</name>
</gene>
<accession>A0ACC0KC07</accession>
<proteinExistence type="predicted"/>
<dbReference type="Proteomes" id="UP001064048">
    <property type="component" value="Chromosome 29"/>
</dbReference>
<name>A0ACC0KC07_CHOFU</name>
<sequence length="553" mass="62410">MEFLAIWPLERPLLLYSRPVLCLDKHYFHQTVRIASDRNNNRVSRKTPADGRACCARQRSAGHRTQDADGVASLHCEAQSWAKKKPALWSPETPISLSDTSFINFYVSVDQGPKINELPPVFVCLKHPKLLERDFKALDFVDQYLDCKKDLILLPKIPVNTSNMTLSMLQKNMTYKLVQGYVNKNMQSLGKMGVAVLAGDYLANLQHTLTTSQKVVMREGKKLQRFWKNEALRRIQQKKNNAFVTNTSTNKLLVSRIVLYGVEYLELSDDTDPKSVLYEIYKAKHENVENSSAYKQLNSGERKLNLMFIHGGGIQLMNAIRPDIVSLKAEGKDLDAGLINNMLVKGGVNQYFRALPRKLQIKDDRNVRVLDTLMPNRRHPAVISIANDIRLEMPTIGTVTSTPSSKNCETKVAVGGAHCSQDGWPMGSEGSRMASADRETSCRDFSWCMQYSFFMVNMQSFFLRPPEVSGWFLCKDTKKKLTTTTTAESVKFLSPQQRQHLCITIHGTEKCVTLNQPGNAAEIAKMFRVFVETENAVEAQSDSSDPVQSEIDV</sequence>
<reference evidence="1 2" key="1">
    <citation type="journal article" date="2022" name="Genome Biol. Evol.">
        <title>The Spruce Budworm Genome: Reconstructing the Evolutionary History of Antifreeze Proteins.</title>
        <authorList>
            <person name="Beliveau C."/>
            <person name="Gagne P."/>
            <person name="Picq S."/>
            <person name="Vernygora O."/>
            <person name="Keeling C.I."/>
            <person name="Pinkney K."/>
            <person name="Doucet D."/>
            <person name="Wen F."/>
            <person name="Johnston J.S."/>
            <person name="Maaroufi H."/>
            <person name="Boyle B."/>
            <person name="Laroche J."/>
            <person name="Dewar K."/>
            <person name="Juretic N."/>
            <person name="Blackburn G."/>
            <person name="Nisole A."/>
            <person name="Brunet B."/>
            <person name="Brandao M."/>
            <person name="Lumley L."/>
            <person name="Duan J."/>
            <person name="Quan G."/>
            <person name="Lucarotti C.J."/>
            <person name="Roe A.D."/>
            <person name="Sperling F.A.H."/>
            <person name="Levesque R.C."/>
            <person name="Cusson M."/>
        </authorList>
    </citation>
    <scope>NUCLEOTIDE SEQUENCE [LARGE SCALE GENOMIC DNA]</scope>
    <source>
        <strain evidence="1">Glfc:IPQL:Cfum</strain>
    </source>
</reference>
<evidence type="ECO:0000313" key="1">
    <source>
        <dbReference type="EMBL" id="KAI8433591.1"/>
    </source>
</evidence>